<evidence type="ECO:0000313" key="16">
    <source>
        <dbReference type="Proteomes" id="UP000053766"/>
    </source>
</evidence>
<keyword evidence="5 13" id="KW-0812">Transmembrane</keyword>
<dbReference type="Proteomes" id="UP000053766">
    <property type="component" value="Unassembled WGS sequence"/>
</dbReference>
<evidence type="ECO:0000256" key="8">
    <source>
        <dbReference type="ARBA" id="ARBA00023065"/>
    </source>
</evidence>
<accession>A0A0D8XHU0</accession>
<evidence type="ECO:0000256" key="14">
    <source>
        <dbReference type="SAM" id="Phobius"/>
    </source>
</evidence>
<keyword evidence="10" id="KW-0325">Glycoprotein</keyword>
<keyword evidence="7" id="KW-0915">Sodium</keyword>
<evidence type="ECO:0000256" key="6">
    <source>
        <dbReference type="ARBA" id="ARBA00022989"/>
    </source>
</evidence>
<evidence type="ECO:0008006" key="17">
    <source>
        <dbReference type="Google" id="ProtNLM"/>
    </source>
</evidence>
<dbReference type="Pfam" id="PF00858">
    <property type="entry name" value="ASC"/>
    <property type="match status" value="1"/>
</dbReference>
<proteinExistence type="inferred from homology"/>
<dbReference type="PANTHER" id="PTHR11690">
    <property type="entry name" value="AMILORIDE-SENSITIVE SODIUM CHANNEL-RELATED"/>
    <property type="match status" value="1"/>
</dbReference>
<dbReference type="InterPro" id="IPR001873">
    <property type="entry name" value="ENaC"/>
</dbReference>
<dbReference type="Gene3D" id="1.10.287.770">
    <property type="entry name" value="YojJ-like"/>
    <property type="match status" value="1"/>
</dbReference>
<evidence type="ECO:0000256" key="3">
    <source>
        <dbReference type="ARBA" id="ARBA00022448"/>
    </source>
</evidence>
<evidence type="ECO:0000256" key="9">
    <source>
        <dbReference type="ARBA" id="ARBA00023136"/>
    </source>
</evidence>
<evidence type="ECO:0000256" key="13">
    <source>
        <dbReference type="RuleBase" id="RU000679"/>
    </source>
</evidence>
<evidence type="ECO:0000256" key="5">
    <source>
        <dbReference type="ARBA" id="ARBA00022692"/>
    </source>
</evidence>
<dbReference type="OrthoDB" id="5874059at2759"/>
<comment type="subcellular location">
    <subcellularLocation>
        <location evidence="1">Membrane</location>
        <topology evidence="1">Multi-pass membrane protein</topology>
    </subcellularLocation>
</comment>
<gene>
    <name evidence="15" type="ORF">DICVIV_12110</name>
</gene>
<keyword evidence="8 13" id="KW-0406">Ion transport</keyword>
<name>A0A0D8XHU0_DICVI</name>
<evidence type="ECO:0000313" key="15">
    <source>
        <dbReference type="EMBL" id="KJH41906.1"/>
    </source>
</evidence>
<evidence type="ECO:0000256" key="1">
    <source>
        <dbReference type="ARBA" id="ARBA00004141"/>
    </source>
</evidence>
<feature type="transmembrane region" description="Helical" evidence="14">
    <location>
        <begin position="276"/>
        <end position="296"/>
    </location>
</feature>
<organism evidence="15 16">
    <name type="scientific">Dictyocaulus viviparus</name>
    <name type="common">Bovine lungworm</name>
    <dbReference type="NCBI Taxonomy" id="29172"/>
    <lineage>
        <taxon>Eukaryota</taxon>
        <taxon>Metazoa</taxon>
        <taxon>Ecdysozoa</taxon>
        <taxon>Nematoda</taxon>
        <taxon>Chromadorea</taxon>
        <taxon>Rhabditida</taxon>
        <taxon>Rhabditina</taxon>
        <taxon>Rhabditomorpha</taxon>
        <taxon>Strongyloidea</taxon>
        <taxon>Metastrongylidae</taxon>
        <taxon>Dictyocaulus</taxon>
    </lineage>
</organism>
<evidence type="ECO:0000256" key="4">
    <source>
        <dbReference type="ARBA" id="ARBA00022461"/>
    </source>
</evidence>
<keyword evidence="4 13" id="KW-0894">Sodium channel</keyword>
<dbReference type="PANTHER" id="PTHR11690:SF1">
    <property type="entry name" value="DEGENERIN LIKE"/>
    <property type="match status" value="1"/>
</dbReference>
<keyword evidence="16" id="KW-1185">Reference proteome</keyword>
<dbReference type="AlphaFoldDB" id="A0A0D8XHU0"/>
<keyword evidence="3 13" id="KW-0813">Transport</keyword>
<evidence type="ECO:0000256" key="12">
    <source>
        <dbReference type="ARBA" id="ARBA00023303"/>
    </source>
</evidence>
<keyword evidence="6 14" id="KW-1133">Transmembrane helix</keyword>
<evidence type="ECO:0000256" key="10">
    <source>
        <dbReference type="ARBA" id="ARBA00023180"/>
    </source>
</evidence>
<keyword evidence="11 13" id="KW-0739">Sodium transport</keyword>
<reference evidence="15 16" key="1">
    <citation type="submission" date="2013-11" db="EMBL/GenBank/DDBJ databases">
        <title>Draft genome of the bovine lungworm Dictyocaulus viviparus.</title>
        <authorList>
            <person name="Mitreva M."/>
        </authorList>
    </citation>
    <scope>NUCLEOTIDE SEQUENCE [LARGE SCALE GENOMIC DNA]</scope>
    <source>
        <strain evidence="15 16">HannoverDv2000</strain>
    </source>
</reference>
<protein>
    <recommendedName>
        <fullName evidence="17">Amiloride-sensitive sodium channel</fullName>
    </recommendedName>
</protein>
<dbReference type="GO" id="GO:0015280">
    <property type="term" value="F:ligand-gated sodium channel activity"/>
    <property type="evidence" value="ECO:0007669"/>
    <property type="project" value="TreeGrafter"/>
</dbReference>
<sequence length="327" mass="38086">MERVELNTLYNRWRGNRTLMEMFNFIFNENGYKCKEFFHSCWTGAYVLDCCKVFEPTYVMLRGRCFRLINNYNQHDVDEIGKLTVFLNTVPNVLEQKRSQPQVIMYISDSHPEIGINPRFYLDYHNWNRVRLTQQRISMLSDNPLCTENPLNQGKSTCFVYNWIRDVLLTPLNCTLPYFKGMLSYLDNATVCDTSIVINDYYRITSSIRKNYNCLVACERTVNEMQMLTSQDFTHNISYSFRLEISFGDLQYQHYSESRLTTAAGFISELGGQSGLFIGCSVMSVIQLVFSVLLIISACAQKIYKRCLSLLISSKACIVMSDIHNMW</sequence>
<reference evidence="16" key="2">
    <citation type="journal article" date="2016" name="Sci. Rep.">
        <title>Dictyocaulus viviparus genome, variome and transcriptome elucidate lungworm biology and support future intervention.</title>
        <authorList>
            <person name="McNulty S.N."/>
            <person name="Strube C."/>
            <person name="Rosa B.A."/>
            <person name="Martin J.C."/>
            <person name="Tyagi R."/>
            <person name="Choi Y.J."/>
            <person name="Wang Q."/>
            <person name="Hallsworth Pepin K."/>
            <person name="Zhang X."/>
            <person name="Ozersky P."/>
            <person name="Wilson R.K."/>
            <person name="Sternberg P.W."/>
            <person name="Gasser R.B."/>
            <person name="Mitreva M."/>
        </authorList>
    </citation>
    <scope>NUCLEOTIDE SEQUENCE [LARGE SCALE GENOMIC DNA]</scope>
    <source>
        <strain evidence="16">HannoverDv2000</strain>
    </source>
</reference>
<dbReference type="GO" id="GO:0005886">
    <property type="term" value="C:plasma membrane"/>
    <property type="evidence" value="ECO:0007669"/>
    <property type="project" value="TreeGrafter"/>
</dbReference>
<evidence type="ECO:0000256" key="2">
    <source>
        <dbReference type="ARBA" id="ARBA00007193"/>
    </source>
</evidence>
<dbReference type="EMBL" id="KN716739">
    <property type="protein sequence ID" value="KJH41906.1"/>
    <property type="molecule type" value="Genomic_DNA"/>
</dbReference>
<evidence type="ECO:0000256" key="7">
    <source>
        <dbReference type="ARBA" id="ARBA00023053"/>
    </source>
</evidence>
<dbReference type="PRINTS" id="PR01078">
    <property type="entry name" value="AMINACHANNEL"/>
</dbReference>
<keyword evidence="9 14" id="KW-0472">Membrane</keyword>
<evidence type="ECO:0000256" key="11">
    <source>
        <dbReference type="ARBA" id="ARBA00023201"/>
    </source>
</evidence>
<comment type="similarity">
    <text evidence="2 13">Belongs to the amiloride-sensitive sodium channel (TC 1.A.6) family.</text>
</comment>
<keyword evidence="12 13" id="KW-0407">Ion channel</keyword>